<dbReference type="Proteomes" id="UP000307440">
    <property type="component" value="Unassembled WGS sequence"/>
</dbReference>
<feature type="compositionally biased region" description="Basic residues" evidence="1">
    <location>
        <begin position="64"/>
        <end position="77"/>
    </location>
</feature>
<feature type="compositionally biased region" description="Low complexity" evidence="1">
    <location>
        <begin position="171"/>
        <end position="182"/>
    </location>
</feature>
<dbReference type="AlphaFoldDB" id="A0A5C3L8D5"/>
<dbReference type="STRING" id="230819.A0A5C3L8D5"/>
<proteinExistence type="predicted"/>
<gene>
    <name evidence="2" type="ORF">FA15DRAFT_701212</name>
</gene>
<sequence>MSSPSSIASSSGDKDIQIDLLNNPPGLSVPNLNPPPPTQSSSSSATTTSNASPKVQRSHDKWQSRRNRRNSNYRGRGRPTGGYDDGHAAGMAGRRQGYNRSLPSTPLGSPPTARFKAQSQDDDNKFAAPPRLRARPSLSTTASMLPPDSPLSDRSNPPTSASVSNAYTMASTPTSTPTTLSSNQRPLWDHYTNLSIDDLDRAKTLVLDLLGWGVEPEYLVTCGVSSQLIYRVFTDLNLRLPGNLSRPSTP</sequence>
<name>A0A5C3L8D5_COPMA</name>
<evidence type="ECO:0000256" key="1">
    <source>
        <dbReference type="SAM" id="MobiDB-lite"/>
    </source>
</evidence>
<feature type="region of interest" description="Disordered" evidence="1">
    <location>
        <begin position="1"/>
        <end position="185"/>
    </location>
</feature>
<feature type="compositionally biased region" description="Low complexity" evidence="1">
    <location>
        <begin position="20"/>
        <end position="31"/>
    </location>
</feature>
<accession>A0A5C3L8D5</accession>
<feature type="compositionally biased region" description="Low complexity" evidence="1">
    <location>
        <begin position="1"/>
        <end position="11"/>
    </location>
</feature>
<evidence type="ECO:0000313" key="3">
    <source>
        <dbReference type="Proteomes" id="UP000307440"/>
    </source>
</evidence>
<protein>
    <submittedName>
        <fullName evidence="2">Uncharacterized protein</fullName>
    </submittedName>
</protein>
<feature type="compositionally biased region" description="Low complexity" evidence="1">
    <location>
        <begin position="101"/>
        <end position="112"/>
    </location>
</feature>
<keyword evidence="3" id="KW-1185">Reference proteome</keyword>
<reference evidence="2 3" key="1">
    <citation type="journal article" date="2019" name="Nat. Ecol. Evol.">
        <title>Megaphylogeny resolves global patterns of mushroom evolution.</title>
        <authorList>
            <person name="Varga T."/>
            <person name="Krizsan K."/>
            <person name="Foldi C."/>
            <person name="Dima B."/>
            <person name="Sanchez-Garcia M."/>
            <person name="Sanchez-Ramirez S."/>
            <person name="Szollosi G.J."/>
            <person name="Szarkandi J.G."/>
            <person name="Papp V."/>
            <person name="Albert L."/>
            <person name="Andreopoulos W."/>
            <person name="Angelini C."/>
            <person name="Antonin V."/>
            <person name="Barry K.W."/>
            <person name="Bougher N.L."/>
            <person name="Buchanan P."/>
            <person name="Buyck B."/>
            <person name="Bense V."/>
            <person name="Catcheside P."/>
            <person name="Chovatia M."/>
            <person name="Cooper J."/>
            <person name="Damon W."/>
            <person name="Desjardin D."/>
            <person name="Finy P."/>
            <person name="Geml J."/>
            <person name="Haridas S."/>
            <person name="Hughes K."/>
            <person name="Justo A."/>
            <person name="Karasinski D."/>
            <person name="Kautmanova I."/>
            <person name="Kiss B."/>
            <person name="Kocsube S."/>
            <person name="Kotiranta H."/>
            <person name="LaButti K.M."/>
            <person name="Lechner B.E."/>
            <person name="Liimatainen K."/>
            <person name="Lipzen A."/>
            <person name="Lukacs Z."/>
            <person name="Mihaltcheva S."/>
            <person name="Morgado L.N."/>
            <person name="Niskanen T."/>
            <person name="Noordeloos M.E."/>
            <person name="Ohm R.A."/>
            <person name="Ortiz-Santana B."/>
            <person name="Ovrebo C."/>
            <person name="Racz N."/>
            <person name="Riley R."/>
            <person name="Savchenko A."/>
            <person name="Shiryaev A."/>
            <person name="Soop K."/>
            <person name="Spirin V."/>
            <person name="Szebenyi C."/>
            <person name="Tomsovsky M."/>
            <person name="Tulloss R.E."/>
            <person name="Uehling J."/>
            <person name="Grigoriev I.V."/>
            <person name="Vagvolgyi C."/>
            <person name="Papp T."/>
            <person name="Martin F.M."/>
            <person name="Miettinen O."/>
            <person name="Hibbett D.S."/>
            <person name="Nagy L.G."/>
        </authorList>
    </citation>
    <scope>NUCLEOTIDE SEQUENCE [LARGE SCALE GENOMIC DNA]</scope>
    <source>
        <strain evidence="2 3">CBS 121175</strain>
    </source>
</reference>
<dbReference type="EMBL" id="ML210157">
    <property type="protein sequence ID" value="TFK28326.1"/>
    <property type="molecule type" value="Genomic_DNA"/>
</dbReference>
<feature type="compositionally biased region" description="Polar residues" evidence="1">
    <location>
        <begin position="152"/>
        <end position="170"/>
    </location>
</feature>
<feature type="compositionally biased region" description="Low complexity" evidence="1">
    <location>
        <begin position="39"/>
        <end position="53"/>
    </location>
</feature>
<organism evidence="2 3">
    <name type="scientific">Coprinopsis marcescibilis</name>
    <name type="common">Agaric fungus</name>
    <name type="synonym">Psathyrella marcescibilis</name>
    <dbReference type="NCBI Taxonomy" id="230819"/>
    <lineage>
        <taxon>Eukaryota</taxon>
        <taxon>Fungi</taxon>
        <taxon>Dikarya</taxon>
        <taxon>Basidiomycota</taxon>
        <taxon>Agaricomycotina</taxon>
        <taxon>Agaricomycetes</taxon>
        <taxon>Agaricomycetidae</taxon>
        <taxon>Agaricales</taxon>
        <taxon>Agaricineae</taxon>
        <taxon>Psathyrellaceae</taxon>
        <taxon>Coprinopsis</taxon>
    </lineage>
</organism>
<dbReference type="OrthoDB" id="3270652at2759"/>
<evidence type="ECO:0000313" key="2">
    <source>
        <dbReference type="EMBL" id="TFK28326.1"/>
    </source>
</evidence>